<dbReference type="InterPro" id="IPR036291">
    <property type="entry name" value="NAD(P)-bd_dom_sf"/>
</dbReference>
<dbReference type="SUPFAM" id="SSF51735">
    <property type="entry name" value="NAD(P)-binding Rossmann-fold domains"/>
    <property type="match status" value="1"/>
</dbReference>
<dbReference type="GO" id="GO:0016491">
    <property type="term" value="F:oxidoreductase activity"/>
    <property type="evidence" value="ECO:0007669"/>
    <property type="project" value="UniProtKB-KW"/>
</dbReference>
<dbReference type="InterPro" id="IPR019665">
    <property type="entry name" value="OxRdtase/DH_put_Rossmann_dom"/>
</dbReference>
<dbReference type="Gene3D" id="1.10.1040.20">
    <property type="entry name" value="ProC-like, C-terminal domain"/>
    <property type="match status" value="1"/>
</dbReference>
<feature type="domain" description="DUF2520" evidence="3">
    <location>
        <begin position="137"/>
        <end position="262"/>
    </location>
</feature>
<dbReference type="Gene3D" id="3.40.50.720">
    <property type="entry name" value="NAD(P)-binding Rossmann-like Domain"/>
    <property type="match status" value="1"/>
</dbReference>
<gene>
    <name evidence="4" type="ORF">G8D99_05330</name>
</gene>
<dbReference type="KEGG" id="alj:G8D99_05330"/>
<dbReference type="RefSeq" id="WP_166327557.1">
    <property type="nucleotide sequence ID" value="NZ_CP049916.1"/>
</dbReference>
<evidence type="ECO:0000313" key="5">
    <source>
        <dbReference type="Proteomes" id="UP000501939"/>
    </source>
</evidence>
<dbReference type="Proteomes" id="UP000501939">
    <property type="component" value="Chromosome"/>
</dbReference>
<dbReference type="InterPro" id="IPR037108">
    <property type="entry name" value="TM1727-like_C_sf"/>
</dbReference>
<evidence type="ECO:0000256" key="1">
    <source>
        <dbReference type="ARBA" id="ARBA00023002"/>
    </source>
</evidence>
<sequence>MLCASLTGNNSMRISLIGAGRVATHLAQAFKVKHQIIDIYSRSFDKTEQLAQQVNASACAQIEEMQSDVDLLIIAVSDQSIATVIQELTGHFPNCLIVHTSGSTHLNVLAQYHERVGVFYPLQTFSLERAVDWNATPLFVEAKQHPDLEILQVLAEQFSQRVYCYDSAQRLSLHLAAVFACNFTNYCYDIAKQVVDAEQVDFSLLYPLILETAQKATQNDPMQMQTGPAMRGDQNIMSMHTHMLEHADRQDLSQVYALMSDQILKRHH</sequence>
<dbReference type="InterPro" id="IPR008927">
    <property type="entry name" value="6-PGluconate_DH-like_C_sf"/>
</dbReference>
<dbReference type="Pfam" id="PF10728">
    <property type="entry name" value="DUF2520"/>
    <property type="match status" value="1"/>
</dbReference>
<proteinExistence type="predicted"/>
<dbReference type="Pfam" id="PF10727">
    <property type="entry name" value="Rossmann-like"/>
    <property type="match status" value="1"/>
</dbReference>
<name>A0A6G8S8E5_9GAMM</name>
<dbReference type="InterPro" id="IPR018931">
    <property type="entry name" value="DUF2520"/>
</dbReference>
<dbReference type="EMBL" id="CP049916">
    <property type="protein sequence ID" value="QIO10341.1"/>
    <property type="molecule type" value="Genomic_DNA"/>
</dbReference>
<feature type="domain" description="Putative oxidoreductase/dehydrogenase Rossmann-like" evidence="2">
    <location>
        <begin position="12"/>
        <end position="115"/>
    </location>
</feature>
<evidence type="ECO:0000259" key="3">
    <source>
        <dbReference type="Pfam" id="PF10728"/>
    </source>
</evidence>
<dbReference type="PANTHER" id="PTHR40459">
    <property type="entry name" value="CONSERVED HYPOTHETICAL ALANINE AND LEUCINE RICH PROTEIN"/>
    <property type="match status" value="1"/>
</dbReference>
<dbReference type="PANTHER" id="PTHR40459:SF1">
    <property type="entry name" value="CONSERVED HYPOTHETICAL ALANINE AND LEUCINE RICH PROTEIN"/>
    <property type="match status" value="1"/>
</dbReference>
<accession>A0A6G8S8E5</accession>
<dbReference type="AlphaFoldDB" id="A0A6G8S8E5"/>
<keyword evidence="5" id="KW-1185">Reference proteome</keyword>
<keyword evidence="1" id="KW-0560">Oxidoreductase</keyword>
<organism evidence="4 5">
    <name type="scientific">Acinetobacter lanii</name>
    <dbReference type="NCBI Taxonomy" id="2715163"/>
    <lineage>
        <taxon>Bacteria</taxon>
        <taxon>Pseudomonadati</taxon>
        <taxon>Pseudomonadota</taxon>
        <taxon>Gammaproteobacteria</taxon>
        <taxon>Moraxellales</taxon>
        <taxon>Moraxellaceae</taxon>
        <taxon>Acinetobacter</taxon>
    </lineage>
</organism>
<evidence type="ECO:0000313" key="4">
    <source>
        <dbReference type="EMBL" id="QIO10341.1"/>
    </source>
</evidence>
<reference evidence="4 5" key="1">
    <citation type="submission" date="2020-03" db="EMBL/GenBank/DDBJ databases">
        <authorList>
            <person name="Zhu W."/>
        </authorList>
    </citation>
    <scope>NUCLEOTIDE SEQUENCE [LARGE SCALE GENOMIC DNA]</scope>
    <source>
        <strain evidence="4 5">185</strain>
    </source>
</reference>
<dbReference type="SUPFAM" id="SSF48179">
    <property type="entry name" value="6-phosphogluconate dehydrogenase C-terminal domain-like"/>
    <property type="match status" value="1"/>
</dbReference>
<protein>
    <submittedName>
        <fullName evidence="4">DUF2520 domain-containing protein</fullName>
    </submittedName>
</protein>
<evidence type="ECO:0000259" key="2">
    <source>
        <dbReference type="Pfam" id="PF10727"/>
    </source>
</evidence>